<reference evidence="3" key="1">
    <citation type="journal article" date="2009" name="J. Bacteriol.">
        <title>The membrane lipoprotein LppX of Paenibacillus sp. strain W-61 serves as a molecular chaperone for xylanase of glycoside hydrolase family 11 during secretion across the cytoplasmic membrane.</title>
        <authorList>
            <person name="Fukuda M."/>
            <person name="Watanabe S."/>
            <person name="Kaneko J."/>
            <person name="Itoh Y."/>
            <person name="Kamio Y."/>
        </authorList>
    </citation>
    <scope>NUCLEOTIDE SEQUENCE</scope>
    <source>
        <strain evidence="3">W-61</strain>
    </source>
</reference>
<dbReference type="SUPFAM" id="SSF52266">
    <property type="entry name" value="SGNH hydrolase"/>
    <property type="match status" value="1"/>
</dbReference>
<dbReference type="PANTHER" id="PTHR34407">
    <property type="entry name" value="EXPRESSED PROTEIN"/>
    <property type="match status" value="1"/>
</dbReference>
<evidence type="ECO:0000256" key="1">
    <source>
        <dbReference type="SAM" id="MobiDB-lite"/>
    </source>
</evidence>
<dbReference type="InterPro" id="IPR036514">
    <property type="entry name" value="SGNH_hydro_sf"/>
</dbReference>
<feature type="domain" description="SGNH hydrolase-type esterase" evidence="2">
    <location>
        <begin position="81"/>
        <end position="255"/>
    </location>
</feature>
<accession>A4F260</accession>
<dbReference type="Gene3D" id="3.40.50.1110">
    <property type="entry name" value="SGNH hydrolase"/>
    <property type="match status" value="1"/>
</dbReference>
<dbReference type="InterPro" id="IPR013830">
    <property type="entry name" value="SGNH_hydro"/>
</dbReference>
<evidence type="ECO:0000313" key="3">
    <source>
        <dbReference type="EMBL" id="BAF49078.1"/>
    </source>
</evidence>
<name>A4F260_9BACL</name>
<evidence type="ECO:0000259" key="2">
    <source>
        <dbReference type="Pfam" id="PF13472"/>
    </source>
</evidence>
<dbReference type="CDD" id="cd00229">
    <property type="entry name" value="SGNH_hydrolase"/>
    <property type="match status" value="1"/>
</dbReference>
<organism evidence="3">
    <name type="scientific">Paenibacillus sp. W-61</name>
    <dbReference type="NCBI Taxonomy" id="231952"/>
    <lineage>
        <taxon>Bacteria</taxon>
        <taxon>Bacillati</taxon>
        <taxon>Bacillota</taxon>
        <taxon>Bacilli</taxon>
        <taxon>Bacillales</taxon>
        <taxon>Paenibacillaceae</taxon>
        <taxon>Paenibacillus</taxon>
    </lineage>
</organism>
<dbReference type="AlphaFoldDB" id="A4F260"/>
<dbReference type="EMBL" id="AB274730">
    <property type="protein sequence ID" value="BAF49078.1"/>
    <property type="molecule type" value="Genomic_DNA"/>
</dbReference>
<protein>
    <submittedName>
        <fullName evidence="3">Putative Cap64-like protein</fullName>
    </submittedName>
</protein>
<proteinExistence type="predicted"/>
<sequence>MVVNMVRDAGDTPEADIHQGITAPRDPVGVKETNNEATFDYCSPEYHKMISQSLLNKGHNARLKRAIQKAGQGEPVVMAYIGGSITHGAGAIPIHLRSYAYRSYERFKAMFAPSDSRSIQLVKAGVGGTPSELGMIRYDRDVLGDGQIQPDIVVIEFAVNDADDETRGNCYESLILKALAADNKPAVILLFSVFENDWNLQDRLAPVGWHYNLPMVSMKDALVEQFHKTKQEGNVITKEQYFHDIYHPTNLGHQIMADALGHLFDAVNHAELDQDDHDLRRPPVIGDDFVHVKLLDRKNGNQLAKINPGCFAQTDTDLQMAEMDDHDYATPLFPHNWMYTRGDRAEAQKFKLQMRCRCLLLIFKDSGSDEFGTALIKVDGVLTKQANPHEVNWTRCHAMLLIQDKHVREHTIEIEMAEGHEDKRFTILGFGYVS</sequence>
<dbReference type="Pfam" id="PF13472">
    <property type="entry name" value="Lipase_GDSL_2"/>
    <property type="match status" value="1"/>
</dbReference>
<feature type="region of interest" description="Disordered" evidence="1">
    <location>
        <begin position="7"/>
        <end position="29"/>
    </location>
</feature>
<dbReference type="PANTHER" id="PTHR34407:SF1">
    <property type="entry name" value="SGNH HYDROLASE-TYPE ESTERASE DOMAIN-CONTAINING PROTEIN"/>
    <property type="match status" value="1"/>
</dbReference>